<gene>
    <name evidence="2" type="ORF">ROA7023_02997</name>
</gene>
<feature type="region of interest" description="Disordered" evidence="1">
    <location>
        <begin position="80"/>
        <end position="112"/>
    </location>
</feature>
<evidence type="ECO:0000313" key="3">
    <source>
        <dbReference type="Proteomes" id="UP000193900"/>
    </source>
</evidence>
<dbReference type="Gene3D" id="3.40.50.410">
    <property type="entry name" value="von Willebrand factor, type A domain"/>
    <property type="match status" value="1"/>
</dbReference>
<evidence type="ECO:0000313" key="2">
    <source>
        <dbReference type="EMBL" id="SLN64210.1"/>
    </source>
</evidence>
<name>A0A1Y5TI47_9RHOB</name>
<proteinExistence type="predicted"/>
<dbReference type="OrthoDB" id="9790469at2"/>
<dbReference type="PIRSF" id="PIRSF010256">
    <property type="entry name" value="CoxE_vWa"/>
    <property type="match status" value="1"/>
</dbReference>
<protein>
    <submittedName>
        <fullName evidence="2">VWA domain containing CoxE-like protein</fullName>
    </submittedName>
</protein>
<dbReference type="InterPro" id="IPR008912">
    <property type="entry name" value="Uncharacterised_CoxE"/>
</dbReference>
<dbReference type="CDD" id="cd00198">
    <property type="entry name" value="vWFA"/>
    <property type="match status" value="1"/>
</dbReference>
<feature type="compositionally biased region" description="Acidic residues" evidence="1">
    <location>
        <begin position="80"/>
        <end position="110"/>
    </location>
</feature>
<dbReference type="Pfam" id="PF05762">
    <property type="entry name" value="VWA_CoxE"/>
    <property type="match status" value="1"/>
</dbReference>
<accession>A0A1Y5TI47</accession>
<evidence type="ECO:0000256" key="1">
    <source>
        <dbReference type="SAM" id="MobiDB-lite"/>
    </source>
</evidence>
<dbReference type="InterPro" id="IPR011195">
    <property type="entry name" value="UCP010256"/>
</dbReference>
<reference evidence="2 3" key="1">
    <citation type="submission" date="2017-03" db="EMBL/GenBank/DDBJ databases">
        <authorList>
            <person name="Afonso C.L."/>
            <person name="Miller P.J."/>
            <person name="Scott M.A."/>
            <person name="Spackman E."/>
            <person name="Goraichik I."/>
            <person name="Dimitrov K.M."/>
            <person name="Suarez D.L."/>
            <person name="Swayne D.E."/>
        </authorList>
    </citation>
    <scope>NUCLEOTIDE SEQUENCE [LARGE SCALE GENOMIC DNA]</scope>
    <source>
        <strain evidence="2 3">CECT 7023</strain>
    </source>
</reference>
<dbReference type="AlphaFoldDB" id="A0A1Y5TI47"/>
<dbReference type="PANTHER" id="PTHR39338:SF6">
    <property type="entry name" value="BLL5662 PROTEIN"/>
    <property type="match status" value="1"/>
</dbReference>
<dbReference type="SUPFAM" id="SSF53300">
    <property type="entry name" value="vWA-like"/>
    <property type="match status" value="1"/>
</dbReference>
<dbReference type="PANTHER" id="PTHR39338">
    <property type="entry name" value="BLL5662 PROTEIN-RELATED"/>
    <property type="match status" value="1"/>
</dbReference>
<dbReference type="RefSeq" id="WP_085879802.1">
    <property type="nucleotide sequence ID" value="NZ_FWFZ01000017.1"/>
</dbReference>
<sequence length="360" mass="39324">MTPAALAPFLRLPRLMRSHGFAVAPDQVAGFIAAVGALGPRDIAQVRRAALALFAVPPERMEAFDMLFRAVFYGQALQVEGDEEDDETEAVEPTDDTMEIDAEEADDPAGEEATRAERLAARDLGLLADPLTQLAREAPRRLPRRLTARRVRGKGHALDMRRILRQAAKYDGEPVELSRTRRKLRQRKLLVLLDVSGSMKDRSDALLGVAHALRQAADRAEIFTLGTRLTRITEALSPADRAQALTRVGRAVADLDGGTRIGEALQAFLAVPRYAGFARGALVVVLSDGLELGEPAHMVEATQRLSRLAWRLHWLTPLAADPDYRPVTAAMQAILPSLDQLGDGSTPRSVAHHILTQATR</sequence>
<dbReference type="Proteomes" id="UP000193900">
    <property type="component" value="Unassembled WGS sequence"/>
</dbReference>
<dbReference type="InterPro" id="IPR036465">
    <property type="entry name" value="vWFA_dom_sf"/>
</dbReference>
<dbReference type="EMBL" id="FWFZ01000017">
    <property type="protein sequence ID" value="SLN64210.1"/>
    <property type="molecule type" value="Genomic_DNA"/>
</dbReference>
<keyword evidence="3" id="KW-1185">Reference proteome</keyword>
<organism evidence="2 3">
    <name type="scientific">Roseisalinus antarcticus</name>
    <dbReference type="NCBI Taxonomy" id="254357"/>
    <lineage>
        <taxon>Bacteria</taxon>
        <taxon>Pseudomonadati</taxon>
        <taxon>Pseudomonadota</taxon>
        <taxon>Alphaproteobacteria</taxon>
        <taxon>Rhodobacterales</taxon>
        <taxon>Roseobacteraceae</taxon>
        <taxon>Roseisalinus</taxon>
    </lineage>
</organism>